<keyword evidence="8" id="KW-1133">Transmembrane helix</keyword>
<evidence type="ECO:0000313" key="10">
    <source>
        <dbReference type="EMBL" id="KHN70619.1"/>
    </source>
</evidence>
<dbReference type="EMBL" id="JPKZ01022855">
    <property type="protein sequence ID" value="KHN70619.1"/>
    <property type="molecule type" value="Genomic_DNA"/>
</dbReference>
<evidence type="ECO:0000256" key="7">
    <source>
        <dbReference type="SAM" id="MobiDB-lite"/>
    </source>
</evidence>
<comment type="similarity">
    <text evidence="1">Belongs to the VEFS (VRN2-EMF2-FIS2-SU(Z)12) family.</text>
</comment>
<proteinExistence type="inferred from homology"/>
<keyword evidence="8" id="KW-0812">Transmembrane</keyword>
<dbReference type="PANTHER" id="PTHR22597:SF0">
    <property type="entry name" value="POLYCOMB PROTEIN SUZ12"/>
    <property type="match status" value="1"/>
</dbReference>
<sequence length="327" mass="38058">MLGKYSLSSRFGRDWLTARDDERLLLVRSAIVMGIDICVSLLASYLVYKTITTFLIFPVERGFYCRDIQDLSSPCNAYFGFRSRHPLMSSSQVPAKQLDQEWMRRMIIRQIEDFVDLSRPEKEFIKLWNLFVLDSNNRPFGWCHMYRTCRLFLEEHREELVAKDLRRAWVYHLAAFNEKDALDADETYDLTQRLNADYDPTSDKCHIVYRTRTCDEQPSTSTKRKTPAWQRAPIPGPKASILRSASVTSRLSSVGGPSSDSEEVLKKFPDDSSRDERRCSSCSTDDVTRHNSVRRHRESDLSKYLMTTLRVADRPSKWFSFDEDSAP</sequence>
<evidence type="ECO:0000256" key="5">
    <source>
        <dbReference type="ARBA" id="ARBA00023015"/>
    </source>
</evidence>
<evidence type="ECO:0000259" key="9">
    <source>
        <dbReference type="Pfam" id="PF09733"/>
    </source>
</evidence>
<dbReference type="CDD" id="cd21521">
    <property type="entry name" value="VEFS-box"/>
    <property type="match status" value="1"/>
</dbReference>
<dbReference type="OrthoDB" id="166746at2759"/>
<evidence type="ECO:0000256" key="1">
    <source>
        <dbReference type="ARBA" id="ARBA00007416"/>
    </source>
</evidence>
<gene>
    <name evidence="10" type="primary">Su(z)12</name>
    <name evidence="10" type="ORF">Tcan_14356</name>
</gene>
<organism evidence="10 11">
    <name type="scientific">Toxocara canis</name>
    <name type="common">Canine roundworm</name>
    <dbReference type="NCBI Taxonomy" id="6265"/>
    <lineage>
        <taxon>Eukaryota</taxon>
        <taxon>Metazoa</taxon>
        <taxon>Ecdysozoa</taxon>
        <taxon>Nematoda</taxon>
        <taxon>Chromadorea</taxon>
        <taxon>Rhabditida</taxon>
        <taxon>Spirurina</taxon>
        <taxon>Ascaridomorpha</taxon>
        <taxon>Ascaridoidea</taxon>
        <taxon>Toxocaridae</taxon>
        <taxon>Toxocara</taxon>
    </lineage>
</organism>
<comment type="caution">
    <text evidence="10">The sequence shown here is derived from an EMBL/GenBank/DDBJ whole genome shotgun (WGS) entry which is preliminary data.</text>
</comment>
<keyword evidence="11" id="KW-1185">Reference proteome</keyword>
<keyword evidence="4" id="KW-0862">Zinc</keyword>
<keyword evidence="6" id="KW-0804">Transcription</keyword>
<keyword evidence="3" id="KW-0863">Zinc-finger</keyword>
<feature type="region of interest" description="Disordered" evidence="7">
    <location>
        <begin position="216"/>
        <end position="298"/>
    </location>
</feature>
<dbReference type="GO" id="GO:0008270">
    <property type="term" value="F:zinc ion binding"/>
    <property type="evidence" value="ECO:0007669"/>
    <property type="project" value="UniProtKB-KW"/>
</dbReference>
<dbReference type="Pfam" id="PF09733">
    <property type="entry name" value="VEFS-Box"/>
    <property type="match status" value="1"/>
</dbReference>
<feature type="transmembrane region" description="Helical" evidence="8">
    <location>
        <begin position="25"/>
        <end position="48"/>
    </location>
</feature>
<dbReference type="GO" id="GO:0031490">
    <property type="term" value="F:chromatin DNA binding"/>
    <property type="evidence" value="ECO:0007669"/>
    <property type="project" value="TreeGrafter"/>
</dbReference>
<feature type="compositionally biased region" description="Polar residues" evidence="7">
    <location>
        <begin position="243"/>
        <end position="259"/>
    </location>
</feature>
<name>A0A0B2UMU2_TOXCA</name>
<feature type="domain" description="Polycomb protein VEFS-Box" evidence="9">
    <location>
        <begin position="97"/>
        <end position="185"/>
    </location>
</feature>
<dbReference type="GO" id="GO:0016586">
    <property type="term" value="C:RSC-type complex"/>
    <property type="evidence" value="ECO:0007669"/>
    <property type="project" value="TreeGrafter"/>
</dbReference>
<protein>
    <submittedName>
        <fullName evidence="10">Polycomb protein Su(Z)12</fullName>
    </submittedName>
</protein>
<evidence type="ECO:0000256" key="6">
    <source>
        <dbReference type="ARBA" id="ARBA00023163"/>
    </source>
</evidence>
<evidence type="ECO:0000256" key="2">
    <source>
        <dbReference type="ARBA" id="ARBA00022723"/>
    </source>
</evidence>
<reference evidence="10 11" key="1">
    <citation type="submission" date="2014-11" db="EMBL/GenBank/DDBJ databases">
        <title>Genetic blueprint of the zoonotic pathogen Toxocara canis.</title>
        <authorList>
            <person name="Zhu X.-Q."/>
            <person name="Korhonen P.K."/>
            <person name="Cai H."/>
            <person name="Young N.D."/>
            <person name="Nejsum P."/>
            <person name="von Samson-Himmelstjerna G."/>
            <person name="Boag P.R."/>
            <person name="Tan P."/>
            <person name="Li Q."/>
            <person name="Min J."/>
            <person name="Yang Y."/>
            <person name="Wang X."/>
            <person name="Fang X."/>
            <person name="Hall R.S."/>
            <person name="Hofmann A."/>
            <person name="Sternberg P.W."/>
            <person name="Jex A.R."/>
            <person name="Gasser R.B."/>
        </authorList>
    </citation>
    <scope>NUCLEOTIDE SEQUENCE [LARGE SCALE GENOMIC DNA]</scope>
    <source>
        <strain evidence="10">PN_DK_2014</strain>
    </source>
</reference>
<evidence type="ECO:0000256" key="3">
    <source>
        <dbReference type="ARBA" id="ARBA00022771"/>
    </source>
</evidence>
<dbReference type="STRING" id="6265.A0A0B2UMU2"/>
<evidence type="ECO:0000256" key="8">
    <source>
        <dbReference type="SAM" id="Phobius"/>
    </source>
</evidence>
<accession>A0A0B2UMU2</accession>
<evidence type="ECO:0000256" key="4">
    <source>
        <dbReference type="ARBA" id="ARBA00022833"/>
    </source>
</evidence>
<keyword evidence="8" id="KW-0472">Membrane</keyword>
<evidence type="ECO:0000313" key="11">
    <source>
        <dbReference type="Proteomes" id="UP000031036"/>
    </source>
</evidence>
<feature type="compositionally biased region" description="Basic and acidic residues" evidence="7">
    <location>
        <begin position="263"/>
        <end position="279"/>
    </location>
</feature>
<dbReference type="PANTHER" id="PTHR22597">
    <property type="entry name" value="POLYCOMB GROUP PROTEIN"/>
    <property type="match status" value="1"/>
</dbReference>
<keyword evidence="5" id="KW-0805">Transcription regulation</keyword>
<keyword evidence="2" id="KW-0479">Metal-binding</keyword>
<dbReference type="Proteomes" id="UP000031036">
    <property type="component" value="Unassembled WGS sequence"/>
</dbReference>
<dbReference type="InterPro" id="IPR019135">
    <property type="entry name" value="Polycomb_protein_VEFS-Box"/>
</dbReference>
<dbReference type="AlphaFoldDB" id="A0A0B2UMU2"/>